<dbReference type="Pfam" id="PF25954">
    <property type="entry name" value="Beta-barrel_RND_2"/>
    <property type="match status" value="1"/>
</dbReference>
<keyword evidence="4" id="KW-0812">Transmembrane</keyword>
<dbReference type="InterPro" id="IPR058647">
    <property type="entry name" value="BSH_CzcB-like"/>
</dbReference>
<dbReference type="InterPro" id="IPR051909">
    <property type="entry name" value="MFP_Cation_Efflux"/>
</dbReference>
<protein>
    <submittedName>
        <fullName evidence="7">Uncharacterized protein</fullName>
    </submittedName>
</protein>
<dbReference type="OrthoDB" id="9806939at2"/>
<keyword evidence="4" id="KW-1133">Transmembrane helix</keyword>
<dbReference type="eggNOG" id="COG0845">
    <property type="taxonomic scope" value="Bacteria"/>
</dbReference>
<keyword evidence="3" id="KW-0175">Coiled coil</keyword>
<keyword evidence="4" id="KW-0472">Membrane</keyword>
<dbReference type="Gene3D" id="2.40.420.20">
    <property type="match status" value="1"/>
</dbReference>
<dbReference type="NCBIfam" id="TIGR01730">
    <property type="entry name" value="RND_mfp"/>
    <property type="match status" value="1"/>
</dbReference>
<feature type="coiled-coil region" evidence="3">
    <location>
        <begin position="148"/>
        <end position="175"/>
    </location>
</feature>
<dbReference type="InterPro" id="IPR058792">
    <property type="entry name" value="Beta-barrel_RND_2"/>
</dbReference>
<dbReference type="EMBL" id="BBLT01000001">
    <property type="protein sequence ID" value="GAL83137.1"/>
    <property type="molecule type" value="Genomic_DNA"/>
</dbReference>
<dbReference type="AlphaFoldDB" id="A0A098L968"/>
<dbReference type="FunFam" id="2.40.30.170:FF:000010">
    <property type="entry name" value="Efflux RND transporter periplasmic adaptor subunit"/>
    <property type="match status" value="1"/>
</dbReference>
<dbReference type="GO" id="GO:0022857">
    <property type="term" value="F:transmembrane transporter activity"/>
    <property type="evidence" value="ECO:0007669"/>
    <property type="project" value="InterPro"/>
</dbReference>
<dbReference type="GO" id="GO:0015679">
    <property type="term" value="P:plasma membrane copper ion transport"/>
    <property type="evidence" value="ECO:0007669"/>
    <property type="project" value="TreeGrafter"/>
</dbReference>
<evidence type="ECO:0000313" key="7">
    <source>
        <dbReference type="EMBL" id="GAL83137.1"/>
    </source>
</evidence>
<dbReference type="Gene3D" id="2.40.50.100">
    <property type="match status" value="1"/>
</dbReference>
<feature type="domain" description="CusB-like beta-barrel" evidence="5">
    <location>
        <begin position="222"/>
        <end position="296"/>
    </location>
</feature>
<dbReference type="PANTHER" id="PTHR30097:SF4">
    <property type="entry name" value="SLR6042 PROTEIN"/>
    <property type="match status" value="1"/>
</dbReference>
<reference evidence="7 8" key="1">
    <citation type="submission" date="2014-09" db="EMBL/GenBank/DDBJ databases">
        <title>Sporocytophaga myxococcoides PG-01 genome sequencing.</title>
        <authorList>
            <person name="Liu L."/>
            <person name="Gao P.J."/>
            <person name="Chen G.J."/>
            <person name="Wang L.S."/>
        </authorList>
    </citation>
    <scope>NUCLEOTIDE SEQUENCE [LARGE SCALE GENOMIC DNA]</scope>
    <source>
        <strain evidence="7 8">PG-01</strain>
    </source>
</reference>
<dbReference type="Proteomes" id="UP000030185">
    <property type="component" value="Unassembled WGS sequence"/>
</dbReference>
<dbReference type="Gene3D" id="2.40.30.170">
    <property type="match status" value="1"/>
</dbReference>
<sequence>MVKNKRSIWIGITVLLCIASFLLGYLLFKPSAKLKSLLKPQESYSEYFVYKTDTAKFHELSDEIVLNGRISFDENNVVQIFPMVSGITQDINVNLGDPIMKGQSLVSIKSGDISELLTVYHASKANYELAQKNFKVAEDLYKADFNSKLQYLSAKKELEKSKNELQKNKENLAIFGTSEDSKIPLSIIKSPINGYLVEKNITNNMKVSKDGKNLFTISDLNKVWIWGNVFEDDISSVKVGLMVKISTEAFPNKEFSGTIDKVSHVLEATARVLRIRVVIDNSEKLLRPEMYAKLKVDVPSPQRFIALDPRAVIFDKDSYFVVQVINKNLVIKKVEIFRKSSHRTFIESGVDEGSIVVSEGSLLIYNHIMNHI</sequence>
<evidence type="ECO:0000256" key="4">
    <source>
        <dbReference type="SAM" id="Phobius"/>
    </source>
</evidence>
<evidence type="ECO:0000256" key="3">
    <source>
        <dbReference type="SAM" id="Coils"/>
    </source>
</evidence>
<dbReference type="STRING" id="153721.MYP_363"/>
<evidence type="ECO:0000259" key="6">
    <source>
        <dbReference type="Pfam" id="PF25973"/>
    </source>
</evidence>
<keyword evidence="8" id="KW-1185">Reference proteome</keyword>
<dbReference type="InterPro" id="IPR006143">
    <property type="entry name" value="RND_pump_MFP"/>
</dbReference>
<dbReference type="Gene3D" id="1.10.287.470">
    <property type="entry name" value="Helix hairpin bin"/>
    <property type="match status" value="1"/>
</dbReference>
<name>A0A098L968_9BACT</name>
<organism evidence="7 8">
    <name type="scientific">Sporocytophaga myxococcoides</name>
    <dbReference type="NCBI Taxonomy" id="153721"/>
    <lineage>
        <taxon>Bacteria</taxon>
        <taxon>Pseudomonadati</taxon>
        <taxon>Bacteroidota</taxon>
        <taxon>Cytophagia</taxon>
        <taxon>Cytophagales</taxon>
        <taxon>Cytophagaceae</taxon>
        <taxon>Sporocytophaga</taxon>
    </lineage>
</organism>
<evidence type="ECO:0000256" key="2">
    <source>
        <dbReference type="ARBA" id="ARBA00022448"/>
    </source>
</evidence>
<evidence type="ECO:0000313" key="8">
    <source>
        <dbReference type="Proteomes" id="UP000030185"/>
    </source>
</evidence>
<evidence type="ECO:0000259" key="5">
    <source>
        <dbReference type="Pfam" id="PF25954"/>
    </source>
</evidence>
<proteinExistence type="inferred from homology"/>
<feature type="transmembrane region" description="Helical" evidence="4">
    <location>
        <begin position="7"/>
        <end position="28"/>
    </location>
</feature>
<comment type="similarity">
    <text evidence="1">Belongs to the membrane fusion protein (MFP) (TC 8.A.1) family.</text>
</comment>
<dbReference type="PANTHER" id="PTHR30097">
    <property type="entry name" value="CATION EFFLUX SYSTEM PROTEIN CUSB"/>
    <property type="match status" value="1"/>
</dbReference>
<dbReference type="GO" id="GO:0016020">
    <property type="term" value="C:membrane"/>
    <property type="evidence" value="ECO:0007669"/>
    <property type="project" value="InterPro"/>
</dbReference>
<gene>
    <name evidence="7" type="ORF">MYP_363</name>
</gene>
<accession>A0A098L968</accession>
<dbReference type="Pfam" id="PF25973">
    <property type="entry name" value="BSH_CzcB"/>
    <property type="match status" value="1"/>
</dbReference>
<dbReference type="RefSeq" id="WP_045457591.1">
    <property type="nucleotide sequence ID" value="NZ_BBLT01000001.1"/>
</dbReference>
<dbReference type="GO" id="GO:0060003">
    <property type="term" value="P:copper ion export"/>
    <property type="evidence" value="ECO:0007669"/>
    <property type="project" value="TreeGrafter"/>
</dbReference>
<keyword evidence="2" id="KW-0813">Transport</keyword>
<feature type="domain" description="CzcB-like barrel-sandwich hybrid" evidence="6">
    <location>
        <begin position="77"/>
        <end position="219"/>
    </location>
</feature>
<comment type="caution">
    <text evidence="7">The sequence shown here is derived from an EMBL/GenBank/DDBJ whole genome shotgun (WGS) entry which is preliminary data.</text>
</comment>
<evidence type="ECO:0000256" key="1">
    <source>
        <dbReference type="ARBA" id="ARBA00009477"/>
    </source>
</evidence>
<dbReference type="GO" id="GO:0030313">
    <property type="term" value="C:cell envelope"/>
    <property type="evidence" value="ECO:0007669"/>
    <property type="project" value="TreeGrafter"/>
</dbReference>
<dbReference type="SUPFAM" id="SSF111369">
    <property type="entry name" value="HlyD-like secretion proteins"/>
    <property type="match status" value="1"/>
</dbReference>